<dbReference type="VEuPathDB" id="VectorBase:GBRI027046"/>
<feature type="transmembrane region" description="Helical" evidence="1">
    <location>
        <begin position="73"/>
        <end position="106"/>
    </location>
</feature>
<dbReference type="Proteomes" id="UP000091820">
    <property type="component" value="Unassembled WGS sequence"/>
</dbReference>
<protein>
    <submittedName>
        <fullName evidence="2">Uncharacterized protein</fullName>
    </submittedName>
</protein>
<keyword evidence="3" id="KW-1185">Reference proteome</keyword>
<reference evidence="3" key="1">
    <citation type="submission" date="2014-03" db="EMBL/GenBank/DDBJ databases">
        <authorList>
            <person name="Aksoy S."/>
            <person name="Warren W."/>
            <person name="Wilson R.K."/>
        </authorList>
    </citation>
    <scope>NUCLEOTIDE SEQUENCE [LARGE SCALE GENOMIC DNA]</scope>
    <source>
        <strain evidence="3">IAEA</strain>
    </source>
</reference>
<dbReference type="AlphaFoldDB" id="A0A1A9WPF2"/>
<keyword evidence="1" id="KW-0472">Membrane</keyword>
<reference evidence="2" key="2">
    <citation type="submission" date="2020-05" db="UniProtKB">
        <authorList>
            <consortium name="EnsemblMetazoa"/>
        </authorList>
    </citation>
    <scope>IDENTIFICATION</scope>
    <source>
        <strain evidence="2">IAEA</strain>
    </source>
</reference>
<dbReference type="EnsemblMetazoa" id="GBRI027046-RA">
    <property type="protein sequence ID" value="GBRI027046-PA"/>
    <property type="gene ID" value="GBRI027046"/>
</dbReference>
<evidence type="ECO:0000256" key="1">
    <source>
        <dbReference type="SAM" id="Phobius"/>
    </source>
</evidence>
<feature type="transmembrane region" description="Helical" evidence="1">
    <location>
        <begin position="153"/>
        <end position="170"/>
    </location>
</feature>
<keyword evidence="1" id="KW-0812">Transmembrane</keyword>
<evidence type="ECO:0000313" key="3">
    <source>
        <dbReference type="Proteomes" id="UP000091820"/>
    </source>
</evidence>
<name>A0A1A9WPF2_9MUSC</name>
<sequence>MSEFSGFGIEMIKGDKGIRRTLASNVVLRLQCQEVVGVVKNPLAIPTSCSYMKETYDVIKVLKLFFEQPLKKVCTWCLCSAVSIVLNLPNVGGILVCGLILISISILEFAGAVKHHQVMLFFLCIKELLTDGTLFASMSAACPNYIQIMMIKMMIPMVMWSIFIMMSIIADDYKDDVDDEDDKADKRPEVLYPTKKIKIYAELQHGTPILQFAPSIISTKTQVNMVPKQYELGFAVEGCDSLGTYKDFLGFVLPYCIDFS</sequence>
<accession>A0A1A9WPF2</accession>
<keyword evidence="1" id="KW-1133">Transmembrane helix</keyword>
<organism evidence="2 3">
    <name type="scientific">Glossina brevipalpis</name>
    <dbReference type="NCBI Taxonomy" id="37001"/>
    <lineage>
        <taxon>Eukaryota</taxon>
        <taxon>Metazoa</taxon>
        <taxon>Ecdysozoa</taxon>
        <taxon>Arthropoda</taxon>
        <taxon>Hexapoda</taxon>
        <taxon>Insecta</taxon>
        <taxon>Pterygota</taxon>
        <taxon>Neoptera</taxon>
        <taxon>Endopterygota</taxon>
        <taxon>Diptera</taxon>
        <taxon>Brachycera</taxon>
        <taxon>Muscomorpha</taxon>
        <taxon>Hippoboscoidea</taxon>
        <taxon>Glossinidae</taxon>
        <taxon>Glossina</taxon>
    </lineage>
</organism>
<proteinExistence type="predicted"/>
<evidence type="ECO:0000313" key="2">
    <source>
        <dbReference type="EnsemblMetazoa" id="GBRI027046-PA"/>
    </source>
</evidence>